<dbReference type="OrthoDB" id="2381602at2"/>
<evidence type="ECO:0000313" key="3">
    <source>
        <dbReference type="EMBL" id="RIW33643.1"/>
    </source>
</evidence>
<protein>
    <submittedName>
        <fullName evidence="3">Stage III sporulation protein AG</fullName>
    </submittedName>
</protein>
<evidence type="ECO:0000313" key="4">
    <source>
        <dbReference type="Proteomes" id="UP000265801"/>
    </source>
</evidence>
<comment type="caution">
    <text evidence="3">The sequence shown here is derived from an EMBL/GenBank/DDBJ whole genome shotgun (WGS) entry which is preliminary data.</text>
</comment>
<feature type="region of interest" description="Disordered" evidence="1">
    <location>
        <begin position="129"/>
        <end position="152"/>
    </location>
</feature>
<proteinExistence type="predicted"/>
<dbReference type="Proteomes" id="UP000265801">
    <property type="component" value="Unassembled WGS sequence"/>
</dbReference>
<sequence>MKFDKGPLKALQQLLMKDSDETAAPGKKPGKFHYFLIVLLFGVAFMLISDMWGGTDREAAMVMKTESDPDQEEVPAFGNKDSKDSIMKDYEDRYENQLKEALEQIAGVSDPTIVVNVESTERKVYEKNNSMQTQVTKETDREGGNRSIEDQSSDEQLVIIRKGEEEVPIILETKKPKISGVLVVAKGADNIQVKKWIIESVTRALDVPSHRVAVMPKN</sequence>
<evidence type="ECO:0000256" key="1">
    <source>
        <dbReference type="SAM" id="MobiDB-lite"/>
    </source>
</evidence>
<dbReference type="NCBIfam" id="TIGR02830">
    <property type="entry name" value="spore_III_AG"/>
    <property type="match status" value="1"/>
</dbReference>
<keyword evidence="2" id="KW-0812">Transmembrane</keyword>
<evidence type="ECO:0000256" key="2">
    <source>
        <dbReference type="SAM" id="Phobius"/>
    </source>
</evidence>
<keyword evidence="2" id="KW-0472">Membrane</keyword>
<organism evidence="3 4">
    <name type="scientific">Bacillus salacetis</name>
    <dbReference type="NCBI Taxonomy" id="2315464"/>
    <lineage>
        <taxon>Bacteria</taxon>
        <taxon>Bacillati</taxon>
        <taxon>Bacillota</taxon>
        <taxon>Bacilli</taxon>
        <taxon>Bacillales</taxon>
        <taxon>Bacillaceae</taxon>
        <taxon>Bacillus</taxon>
    </lineage>
</organism>
<dbReference type="InterPro" id="IPR014195">
    <property type="entry name" value="Spore_III_AG"/>
</dbReference>
<feature type="transmembrane region" description="Helical" evidence="2">
    <location>
        <begin position="32"/>
        <end position="53"/>
    </location>
</feature>
<dbReference type="AlphaFoldDB" id="A0A3A1R2N6"/>
<keyword evidence="2" id="KW-1133">Transmembrane helix</keyword>
<keyword evidence="4" id="KW-1185">Reference proteome</keyword>
<gene>
    <name evidence="3" type="primary">spoIIIAG</name>
    <name evidence="3" type="ORF">D3H55_11235</name>
</gene>
<feature type="compositionally biased region" description="Basic and acidic residues" evidence="1">
    <location>
        <begin position="137"/>
        <end position="149"/>
    </location>
</feature>
<dbReference type="RefSeq" id="WP_119547001.1">
    <property type="nucleotide sequence ID" value="NZ_QXIR01000013.1"/>
</dbReference>
<dbReference type="EMBL" id="QXIR01000013">
    <property type="protein sequence ID" value="RIW33643.1"/>
    <property type="molecule type" value="Genomic_DNA"/>
</dbReference>
<reference evidence="3 4" key="1">
    <citation type="submission" date="2018-09" db="EMBL/GenBank/DDBJ databases">
        <title>Bacillus saliacetes sp. nov., isolated from Thai shrimp paste (Ka-pi).</title>
        <authorList>
            <person name="Daroonpunt R."/>
            <person name="Tanasupawat S."/>
            <person name="Yiamsombut S."/>
        </authorList>
    </citation>
    <scope>NUCLEOTIDE SEQUENCE [LARGE SCALE GENOMIC DNA]</scope>
    <source>
        <strain evidence="3 4">SKP7-4</strain>
    </source>
</reference>
<name>A0A3A1R2N6_9BACI</name>
<accession>A0A3A1R2N6</accession>